<protein>
    <submittedName>
        <fullName evidence="2">Uncharacterized protein</fullName>
    </submittedName>
</protein>
<dbReference type="AlphaFoldDB" id="A0A835VFG2"/>
<accession>A0A835VFG2</accession>
<proteinExistence type="predicted"/>
<sequence>MAGAAHSGWDRRKVQARVHRTGTDIAAEEAGIEVEGSARAADSTSAAPGTEGIAVPALGGTAGPASEDTAEPASEGTGEPASEGTEAPALEGTAAGGPVEEPLPTAREPPEETDASGAAGSFAAEQWSTVLYLLLASRRAACETLITSDEEDKATEVTDLIEGLKTKGRR</sequence>
<gene>
    <name evidence="2" type="ORF">HPP92_005495</name>
</gene>
<evidence type="ECO:0000313" key="3">
    <source>
        <dbReference type="Proteomes" id="UP000639772"/>
    </source>
</evidence>
<comment type="caution">
    <text evidence="2">The sequence shown here is derived from an EMBL/GenBank/DDBJ whole genome shotgun (WGS) entry which is preliminary data.</text>
</comment>
<evidence type="ECO:0000256" key="1">
    <source>
        <dbReference type="SAM" id="MobiDB-lite"/>
    </source>
</evidence>
<reference evidence="2 3" key="1">
    <citation type="journal article" date="2020" name="Nat. Food">
        <title>A phased Vanilla planifolia genome enables genetic improvement of flavour and production.</title>
        <authorList>
            <person name="Hasing T."/>
            <person name="Tang H."/>
            <person name="Brym M."/>
            <person name="Khazi F."/>
            <person name="Huang T."/>
            <person name="Chambers A.H."/>
        </authorList>
    </citation>
    <scope>NUCLEOTIDE SEQUENCE [LARGE SCALE GENOMIC DNA]</scope>
    <source>
        <tissue evidence="2">Leaf</tissue>
    </source>
</reference>
<evidence type="ECO:0000313" key="2">
    <source>
        <dbReference type="EMBL" id="KAG0494501.1"/>
    </source>
</evidence>
<dbReference type="EMBL" id="JADCNM010000002">
    <property type="protein sequence ID" value="KAG0494501.1"/>
    <property type="molecule type" value="Genomic_DNA"/>
</dbReference>
<feature type="region of interest" description="Disordered" evidence="1">
    <location>
        <begin position="1"/>
        <end position="121"/>
    </location>
</feature>
<name>A0A835VFG2_VANPL</name>
<dbReference type="Proteomes" id="UP000639772">
    <property type="component" value="Unassembled WGS sequence"/>
</dbReference>
<organism evidence="2 3">
    <name type="scientific">Vanilla planifolia</name>
    <name type="common">Vanilla</name>
    <dbReference type="NCBI Taxonomy" id="51239"/>
    <lineage>
        <taxon>Eukaryota</taxon>
        <taxon>Viridiplantae</taxon>
        <taxon>Streptophyta</taxon>
        <taxon>Embryophyta</taxon>
        <taxon>Tracheophyta</taxon>
        <taxon>Spermatophyta</taxon>
        <taxon>Magnoliopsida</taxon>
        <taxon>Liliopsida</taxon>
        <taxon>Asparagales</taxon>
        <taxon>Orchidaceae</taxon>
        <taxon>Vanilloideae</taxon>
        <taxon>Vanilleae</taxon>
        <taxon>Vanilla</taxon>
    </lineage>
</organism>